<evidence type="ECO:0000256" key="1">
    <source>
        <dbReference type="PIRSR" id="PIRSR600200-1"/>
    </source>
</evidence>
<dbReference type="Pfam" id="PF01640">
    <property type="entry name" value="Peptidase_C10"/>
    <property type="match status" value="1"/>
</dbReference>
<evidence type="ECO:0000313" key="3">
    <source>
        <dbReference type="Proteomes" id="UP000013270"/>
    </source>
</evidence>
<sequence length="844" mass="93555">MKKDLALETISRLTVPYKNLSLKEIFCKSHNSIELFKIYSIYADVHGFIICSSSIYLPPILGYSLESNFFPSNGEKNKEIDKLLDEIAKIALKNFSHQVTYKKEFAQLDNFQLQSIHSDEIANILPLIKTEWNQNSPFNDKVPGVTGCVPVAMGQIMKHHSWPFTSVGIIPEYKSFNTIMPAININGFSHPWDKMTNSGVGDQEGENAVADLILHLGCAVKTQYGSSASFNTEDVVPVLKKYYCYDEDIAFGYLTPLASDTTFSSEELISIVSFNIENGKPVQFGGAGHSLICDGKDKNNFFHMNFGWGGIANGYYSLFNNPYCQTIITDIKPQQKLSIEWDTFSCSKQMILGDKFVAEIIIDSTSEESFMGDITLILADVSGVIIKCLGATHTVYVSSGESVTVNFTFTVPTNLTCNSRQLGLLANNSNLMWGGKIVSGPIGCNNFVPVEIIRAKAKENIWLRTSLEKSLTFNRNHLTPVSVTLKNTGHDFYGNIALCLVDKNDNVMYEVARINGVILAGNDCISLEFSAACPEETITGDIYTMKIFCSSDESLPVNAYLILIGENEKIVNFSLVTIKSSLPYLDELSLPLSPNFPEHISPQTKTPINFDLYAKNGLLSQSNITLVLIDDNGVIYEIGSQKDNLGYGEGVTKHHSITPTISRSLPYGQYDIGIMVHIFVTDTHALVVNEVGVNNPVQITVDPVPQVPFVRLTESLPTSLTMVAGENFTLVSQLDLLKAEDDFPYVGTVIAYVVLPDSKKIKVGEIVEQFVTHLEPELLHMNCQLPDGLRNGVYELYLEAWDKHYPDIPSRLVGENENINDVVKIIVVDDGKYSQSVESSYSKI</sequence>
<dbReference type="InterPro" id="IPR000200">
    <property type="entry name" value="Peptidase_C10"/>
</dbReference>
<comment type="caution">
    <text evidence="2">The sequence shown here is derived from an EMBL/GenBank/DDBJ whole genome shotgun (WGS) entry which is preliminary data.</text>
</comment>
<dbReference type="SUPFAM" id="SSF54001">
    <property type="entry name" value="Cysteine proteinases"/>
    <property type="match status" value="1"/>
</dbReference>
<dbReference type="InterPro" id="IPR044934">
    <property type="entry name" value="Streptopain_sf"/>
</dbReference>
<name>N8XE28_ACIBZ</name>
<organism evidence="2 3">
    <name type="scientific">Acinetobacter bereziniae NIPH 3</name>
    <dbReference type="NCBI Taxonomy" id="1217651"/>
    <lineage>
        <taxon>Bacteria</taxon>
        <taxon>Pseudomonadati</taxon>
        <taxon>Pseudomonadota</taxon>
        <taxon>Gammaproteobacteria</taxon>
        <taxon>Moraxellales</taxon>
        <taxon>Moraxellaceae</taxon>
        <taxon>Acinetobacter</taxon>
    </lineage>
</organism>
<dbReference type="InterPro" id="IPR038765">
    <property type="entry name" value="Papain-like_cys_pep_sf"/>
</dbReference>
<proteinExistence type="predicted"/>
<dbReference type="HOGENOM" id="CLU_337302_0_0_6"/>
<dbReference type="RefSeq" id="WP_004829552.1">
    <property type="nucleotide sequence ID" value="NZ_KB849467.1"/>
</dbReference>
<feature type="active site" description="Proton acceptor" evidence="1">
    <location>
        <position position="289"/>
    </location>
</feature>
<dbReference type="AlphaFoldDB" id="N8XE28"/>
<dbReference type="GO" id="GO:0006508">
    <property type="term" value="P:proteolysis"/>
    <property type="evidence" value="ECO:0007669"/>
    <property type="project" value="InterPro"/>
</dbReference>
<dbReference type="Proteomes" id="UP000013270">
    <property type="component" value="Unassembled WGS sequence"/>
</dbReference>
<gene>
    <name evidence="2" type="ORF">F963_01328</name>
</gene>
<protein>
    <recommendedName>
        <fullName evidence="4">Spi protease inhibitor domain-containing protein</fullName>
    </recommendedName>
</protein>
<dbReference type="PRINTS" id="PR00797">
    <property type="entry name" value="STREPTOPAIN"/>
</dbReference>
<dbReference type="EMBL" id="APPK01000025">
    <property type="protein sequence ID" value="ENV22712.1"/>
    <property type="molecule type" value="Genomic_DNA"/>
</dbReference>
<dbReference type="GO" id="GO:0008234">
    <property type="term" value="F:cysteine-type peptidase activity"/>
    <property type="evidence" value="ECO:0007669"/>
    <property type="project" value="InterPro"/>
</dbReference>
<evidence type="ECO:0008006" key="4">
    <source>
        <dbReference type="Google" id="ProtNLM"/>
    </source>
</evidence>
<accession>N8XE28</accession>
<evidence type="ECO:0000313" key="2">
    <source>
        <dbReference type="EMBL" id="ENV22712.1"/>
    </source>
</evidence>
<dbReference type="PATRIC" id="fig|1217651.3.peg.1302"/>
<feature type="active site" description="Nucleophile" evidence="1">
    <location>
        <position position="148"/>
    </location>
</feature>
<reference evidence="2 3" key="1">
    <citation type="submission" date="2013-02" db="EMBL/GenBank/DDBJ databases">
        <title>The Genome Sequence of Acinetobacter bereziniae NIPH 3.</title>
        <authorList>
            <consortium name="The Broad Institute Genome Sequencing Platform"/>
            <consortium name="The Broad Institute Genome Sequencing Center for Infectious Disease"/>
            <person name="Cerqueira G."/>
            <person name="Feldgarden M."/>
            <person name="Courvalin P."/>
            <person name="Perichon B."/>
            <person name="Grillot-Courvalin C."/>
            <person name="Clermont D."/>
            <person name="Rocha E."/>
            <person name="Yoon E.-J."/>
            <person name="Nemec A."/>
            <person name="Walker B."/>
            <person name="Young S.K."/>
            <person name="Zeng Q."/>
            <person name="Gargeya S."/>
            <person name="Fitzgerald M."/>
            <person name="Haas B."/>
            <person name="Abouelleil A."/>
            <person name="Alvarado L."/>
            <person name="Arachchi H.M."/>
            <person name="Berlin A.M."/>
            <person name="Chapman S.B."/>
            <person name="Dewar J."/>
            <person name="Goldberg J."/>
            <person name="Griggs A."/>
            <person name="Gujja S."/>
            <person name="Hansen M."/>
            <person name="Howarth C."/>
            <person name="Imamovic A."/>
            <person name="Larimer J."/>
            <person name="McCowan C."/>
            <person name="Murphy C."/>
            <person name="Neiman D."/>
            <person name="Pearson M."/>
            <person name="Priest M."/>
            <person name="Roberts A."/>
            <person name="Saif S."/>
            <person name="Shea T."/>
            <person name="Sisk P."/>
            <person name="Sykes S."/>
            <person name="Wortman J."/>
            <person name="Nusbaum C."/>
            <person name="Birren B."/>
        </authorList>
    </citation>
    <scope>NUCLEOTIDE SEQUENCE [LARGE SCALE GENOMIC DNA]</scope>
    <source>
        <strain evidence="2 3">NIPH 3</strain>
    </source>
</reference>
<dbReference type="Gene3D" id="3.90.70.50">
    <property type="entry name" value="Peptidase C10, streptopain"/>
    <property type="match status" value="1"/>
</dbReference>